<feature type="transmembrane region" description="Helical" evidence="6">
    <location>
        <begin position="107"/>
        <end position="126"/>
    </location>
</feature>
<dbReference type="PANTHER" id="PTHR35007:SF2">
    <property type="entry name" value="PILUS ASSEMBLE PROTEIN"/>
    <property type="match status" value="1"/>
</dbReference>
<dbReference type="InterPro" id="IPR018076">
    <property type="entry name" value="T2SS_GspF_dom"/>
</dbReference>
<keyword evidence="5 6" id="KW-0472">Membrane</keyword>
<evidence type="ECO:0000256" key="4">
    <source>
        <dbReference type="ARBA" id="ARBA00022989"/>
    </source>
</evidence>
<dbReference type="Proteomes" id="UP000182769">
    <property type="component" value="Unassembled WGS sequence"/>
</dbReference>
<dbReference type="EMBL" id="CYHG01000002">
    <property type="protein sequence ID" value="CUB02749.1"/>
    <property type="molecule type" value="Genomic_DNA"/>
</dbReference>
<comment type="subcellular location">
    <subcellularLocation>
        <location evidence="1">Cell membrane</location>
        <topology evidence="1">Multi-pass membrane protein</topology>
    </subcellularLocation>
</comment>
<gene>
    <name evidence="8" type="ORF">Ga0061065_10286</name>
</gene>
<dbReference type="STRING" id="1137284.GCA_001418205_00591"/>
<keyword evidence="2" id="KW-1003">Cell membrane</keyword>
<evidence type="ECO:0000256" key="6">
    <source>
        <dbReference type="SAM" id="Phobius"/>
    </source>
</evidence>
<evidence type="ECO:0000256" key="5">
    <source>
        <dbReference type="ARBA" id="ARBA00023136"/>
    </source>
</evidence>
<feature type="transmembrane region" description="Helical" evidence="6">
    <location>
        <begin position="250"/>
        <end position="270"/>
    </location>
</feature>
<dbReference type="Pfam" id="PF00482">
    <property type="entry name" value="T2SSF"/>
    <property type="match status" value="1"/>
</dbReference>
<keyword evidence="3 6" id="KW-0812">Transmembrane</keyword>
<organism evidence="8 9">
    <name type="scientific">Marinomonas fungiae</name>
    <dbReference type="NCBI Taxonomy" id="1137284"/>
    <lineage>
        <taxon>Bacteria</taxon>
        <taxon>Pseudomonadati</taxon>
        <taxon>Pseudomonadota</taxon>
        <taxon>Gammaproteobacteria</taxon>
        <taxon>Oceanospirillales</taxon>
        <taxon>Oceanospirillaceae</taxon>
        <taxon>Marinomonas</taxon>
    </lineage>
</organism>
<keyword evidence="4 6" id="KW-1133">Transmembrane helix</keyword>
<reference evidence="9" key="1">
    <citation type="submission" date="2015-08" db="EMBL/GenBank/DDBJ databases">
        <authorList>
            <person name="Varghese N."/>
        </authorList>
    </citation>
    <scope>NUCLEOTIDE SEQUENCE [LARGE SCALE GENOMIC DNA]</scope>
    <source>
        <strain evidence="9">JCM 18476</strain>
    </source>
</reference>
<dbReference type="AlphaFoldDB" id="A0A0K6II19"/>
<accession>A0A0K6II19</accession>
<protein>
    <submittedName>
        <fullName evidence="8">Flp pilus assembly protein TadB</fullName>
    </submittedName>
</protein>
<evidence type="ECO:0000256" key="3">
    <source>
        <dbReference type="ARBA" id="ARBA00022692"/>
    </source>
</evidence>
<evidence type="ECO:0000313" key="8">
    <source>
        <dbReference type="EMBL" id="CUB02749.1"/>
    </source>
</evidence>
<keyword evidence="9" id="KW-1185">Reference proteome</keyword>
<evidence type="ECO:0000256" key="1">
    <source>
        <dbReference type="ARBA" id="ARBA00004651"/>
    </source>
</evidence>
<evidence type="ECO:0000259" key="7">
    <source>
        <dbReference type="Pfam" id="PF00482"/>
    </source>
</evidence>
<dbReference type="RefSeq" id="WP_211262004.1">
    <property type="nucleotide sequence ID" value="NZ_CYHG01000002.1"/>
</dbReference>
<feature type="transmembrane region" description="Helical" evidence="6">
    <location>
        <begin position="285"/>
        <end position="305"/>
    </location>
</feature>
<proteinExistence type="predicted"/>
<name>A0A0K6II19_9GAMM</name>
<feature type="domain" description="Type II secretion system protein GspF" evidence="7">
    <location>
        <begin position="142"/>
        <end position="266"/>
    </location>
</feature>
<evidence type="ECO:0000313" key="9">
    <source>
        <dbReference type="Proteomes" id="UP000182769"/>
    </source>
</evidence>
<sequence length="309" mass="35630">MMVFFAFLVVLGVVGFIFFARQSRREKAIDYLNGYSRSSQPKISNARHQLLDMKSLAGRSFLDRVKNKWFNLLGLLGKNALVKLIVFYAVQLVFAKFFNEYFIQTNYLYIVAITFPICSFFGYQWLNNKRQKEFEETFPVALNMLTSAVSAGESITQAISYVGDVLEGNVADEFRIMGKRLQLGESPEEVFRKSCVRFPYPTFFFFIITIQANMERGGQLKDIIQRLNSLMFNIRAIEKKKYALTSEARTSAKIVGAIPFIFLIMMRFLSPENFEYVMNDPQGRLLLYYMLASEVVGIGIIWGLMKSVR</sequence>
<feature type="transmembrane region" description="Helical" evidence="6">
    <location>
        <begin position="69"/>
        <end position="95"/>
    </location>
</feature>
<evidence type="ECO:0000256" key="2">
    <source>
        <dbReference type="ARBA" id="ARBA00022475"/>
    </source>
</evidence>
<dbReference type="PANTHER" id="PTHR35007">
    <property type="entry name" value="INTEGRAL MEMBRANE PROTEIN-RELATED"/>
    <property type="match status" value="1"/>
</dbReference>
<dbReference type="GO" id="GO:0005886">
    <property type="term" value="C:plasma membrane"/>
    <property type="evidence" value="ECO:0007669"/>
    <property type="project" value="UniProtKB-SubCell"/>
</dbReference>